<dbReference type="RefSeq" id="WP_188451967.1">
    <property type="nucleotide sequence ID" value="NZ_BMFS01000006.1"/>
</dbReference>
<dbReference type="InterPro" id="IPR037523">
    <property type="entry name" value="VOC_core"/>
</dbReference>
<keyword evidence="3" id="KW-1185">Reference proteome</keyword>
<gene>
    <name evidence="2" type="ORF">GCM10007420_15120</name>
</gene>
<dbReference type="PROSITE" id="PS51819">
    <property type="entry name" value="VOC"/>
    <property type="match status" value="1"/>
</dbReference>
<dbReference type="SUPFAM" id="SSF54593">
    <property type="entry name" value="Glyoxalase/Bleomycin resistance protein/Dihydroxybiphenyl dioxygenase"/>
    <property type="match status" value="1"/>
</dbReference>
<evidence type="ECO:0000313" key="3">
    <source>
        <dbReference type="Proteomes" id="UP000648722"/>
    </source>
</evidence>
<feature type="domain" description="VOC" evidence="1">
    <location>
        <begin position="24"/>
        <end position="143"/>
    </location>
</feature>
<dbReference type="EMBL" id="BMFS01000006">
    <property type="protein sequence ID" value="GGH00150.1"/>
    <property type="molecule type" value="Genomic_DNA"/>
</dbReference>
<evidence type="ECO:0000259" key="1">
    <source>
        <dbReference type="PROSITE" id="PS51819"/>
    </source>
</evidence>
<protein>
    <recommendedName>
        <fullName evidence="1">VOC domain-containing protein</fullName>
    </recommendedName>
</protein>
<evidence type="ECO:0000313" key="2">
    <source>
        <dbReference type="EMBL" id="GGH00150.1"/>
    </source>
</evidence>
<comment type="caution">
    <text evidence="2">The sequence shown here is derived from an EMBL/GenBank/DDBJ whole genome shotgun (WGS) entry which is preliminary data.</text>
</comment>
<proteinExistence type="predicted"/>
<organism evidence="2 3">
    <name type="scientific">Glycocaulis albus</name>
    <dbReference type="NCBI Taxonomy" id="1382801"/>
    <lineage>
        <taxon>Bacteria</taxon>
        <taxon>Pseudomonadati</taxon>
        <taxon>Pseudomonadota</taxon>
        <taxon>Alphaproteobacteria</taxon>
        <taxon>Maricaulales</taxon>
        <taxon>Maricaulaceae</taxon>
        <taxon>Glycocaulis</taxon>
    </lineage>
</organism>
<sequence length="144" mass="16222">MSPLHQLLLADRRLPPAARSSEARVEHINLTVSDPERTSAMLQAVFGWRERWRGLEPDGRIGLHVGGEHSYVALYPPRPPAKAEVWAKSRPLNHMGVEVTDLAAAEGRVTAQGLKPYAHADYEPGQRFYFEDWDGIEYEVVSYS</sequence>
<dbReference type="Pfam" id="PF13669">
    <property type="entry name" value="Glyoxalase_4"/>
    <property type="match status" value="1"/>
</dbReference>
<name>A0ABQ1XQG2_9PROT</name>
<accession>A0ABQ1XQG2</accession>
<dbReference type="Gene3D" id="3.10.180.10">
    <property type="entry name" value="2,3-Dihydroxybiphenyl 1,2-Dioxygenase, domain 1"/>
    <property type="match status" value="1"/>
</dbReference>
<dbReference type="CDD" id="cd06587">
    <property type="entry name" value="VOC"/>
    <property type="match status" value="1"/>
</dbReference>
<reference evidence="3" key="1">
    <citation type="journal article" date="2019" name="Int. J. Syst. Evol. Microbiol.">
        <title>The Global Catalogue of Microorganisms (GCM) 10K type strain sequencing project: providing services to taxonomists for standard genome sequencing and annotation.</title>
        <authorList>
            <consortium name="The Broad Institute Genomics Platform"/>
            <consortium name="The Broad Institute Genome Sequencing Center for Infectious Disease"/>
            <person name="Wu L."/>
            <person name="Ma J."/>
        </authorList>
    </citation>
    <scope>NUCLEOTIDE SEQUENCE [LARGE SCALE GENOMIC DNA]</scope>
    <source>
        <strain evidence="3">CGMCC 1.12766</strain>
    </source>
</reference>
<dbReference type="InterPro" id="IPR029068">
    <property type="entry name" value="Glyas_Bleomycin-R_OHBP_Dase"/>
</dbReference>
<dbReference type="Proteomes" id="UP000648722">
    <property type="component" value="Unassembled WGS sequence"/>
</dbReference>